<dbReference type="InterPro" id="IPR014327">
    <property type="entry name" value="RNA_pol_sigma70_bacteroid"/>
</dbReference>
<dbReference type="InterPro" id="IPR013325">
    <property type="entry name" value="RNA_pol_sigma_r2"/>
</dbReference>
<dbReference type="PANTHER" id="PTHR43133:SF46">
    <property type="entry name" value="RNA POLYMERASE SIGMA-70 FACTOR ECF SUBFAMILY"/>
    <property type="match status" value="1"/>
</dbReference>
<protein>
    <submittedName>
        <fullName evidence="7">RNA polymerase sigma-70 factor (ECF subfamily)</fullName>
    </submittedName>
</protein>
<keyword evidence="4" id="KW-0804">Transcription</keyword>
<dbReference type="InterPro" id="IPR014284">
    <property type="entry name" value="RNA_pol_sigma-70_dom"/>
</dbReference>
<evidence type="ECO:0000256" key="1">
    <source>
        <dbReference type="ARBA" id="ARBA00010641"/>
    </source>
</evidence>
<evidence type="ECO:0000256" key="3">
    <source>
        <dbReference type="ARBA" id="ARBA00023082"/>
    </source>
</evidence>
<dbReference type="Proteomes" id="UP000249819">
    <property type="component" value="Unassembled WGS sequence"/>
</dbReference>
<keyword evidence="3" id="KW-0731">Sigma factor</keyword>
<dbReference type="GO" id="GO:0016987">
    <property type="term" value="F:sigma factor activity"/>
    <property type="evidence" value="ECO:0007669"/>
    <property type="project" value="UniProtKB-KW"/>
</dbReference>
<dbReference type="Pfam" id="PF04542">
    <property type="entry name" value="Sigma70_r2"/>
    <property type="match status" value="1"/>
</dbReference>
<dbReference type="InterPro" id="IPR039425">
    <property type="entry name" value="RNA_pol_sigma-70-like"/>
</dbReference>
<proteinExistence type="inferred from homology"/>
<reference evidence="7 8" key="1">
    <citation type="submission" date="2018-06" db="EMBL/GenBank/DDBJ databases">
        <title>Genomic Encyclopedia of Archaeal and Bacterial Type Strains, Phase II (KMG-II): from individual species to whole genera.</title>
        <authorList>
            <person name="Goeker M."/>
        </authorList>
    </citation>
    <scope>NUCLEOTIDE SEQUENCE [LARGE SCALE GENOMIC DNA]</scope>
    <source>
        <strain evidence="7 8">DSM 29821</strain>
    </source>
</reference>
<dbReference type="Gene3D" id="1.10.1740.10">
    <property type="match status" value="1"/>
</dbReference>
<dbReference type="GO" id="GO:0006352">
    <property type="term" value="P:DNA-templated transcription initiation"/>
    <property type="evidence" value="ECO:0007669"/>
    <property type="project" value="InterPro"/>
</dbReference>
<dbReference type="NCBIfam" id="TIGR02937">
    <property type="entry name" value="sigma70-ECF"/>
    <property type="match status" value="1"/>
</dbReference>
<evidence type="ECO:0000256" key="2">
    <source>
        <dbReference type="ARBA" id="ARBA00023015"/>
    </source>
</evidence>
<dbReference type="Gene3D" id="1.10.10.10">
    <property type="entry name" value="Winged helix-like DNA-binding domain superfamily/Winged helix DNA-binding domain"/>
    <property type="match status" value="1"/>
</dbReference>
<dbReference type="Pfam" id="PF08281">
    <property type="entry name" value="Sigma70_r4_2"/>
    <property type="match status" value="1"/>
</dbReference>
<keyword evidence="2" id="KW-0805">Transcription regulation</keyword>
<dbReference type="RefSeq" id="WP_170137946.1">
    <property type="nucleotide sequence ID" value="NZ_QLMA01000012.1"/>
</dbReference>
<dbReference type="InterPro" id="IPR013249">
    <property type="entry name" value="RNA_pol_sigma70_r4_t2"/>
</dbReference>
<evidence type="ECO:0000259" key="5">
    <source>
        <dbReference type="Pfam" id="PF04542"/>
    </source>
</evidence>
<comment type="similarity">
    <text evidence="1">Belongs to the sigma-70 factor family. ECF subfamily.</text>
</comment>
<keyword evidence="8" id="KW-1185">Reference proteome</keyword>
<evidence type="ECO:0000259" key="6">
    <source>
        <dbReference type="Pfam" id="PF08281"/>
    </source>
</evidence>
<dbReference type="SUPFAM" id="SSF88659">
    <property type="entry name" value="Sigma3 and sigma4 domains of RNA polymerase sigma factors"/>
    <property type="match status" value="1"/>
</dbReference>
<evidence type="ECO:0000313" key="8">
    <source>
        <dbReference type="Proteomes" id="UP000249819"/>
    </source>
</evidence>
<sequence length="194" mass="22611">MGIDMGCLPDEKELICQLKTGDATAFREIYDRYWKQQYDLAFYKLGSKEAAEEITQEVFVTLWLQKNELDPQRPVAAWLYGVSRNLILKTFRKQAIHQRYLQQAELPEITYNTSEQLAFNELHAIVHQQINQLPDKCREVFTLSRVNGLNTQQIAETLNISPKTVNNHLVKAIRIMRGNLKDYIMIMIILSVRP</sequence>
<dbReference type="PANTHER" id="PTHR43133">
    <property type="entry name" value="RNA POLYMERASE ECF-TYPE SIGMA FACTO"/>
    <property type="match status" value="1"/>
</dbReference>
<comment type="caution">
    <text evidence="7">The sequence shown here is derived from an EMBL/GenBank/DDBJ whole genome shotgun (WGS) entry which is preliminary data.</text>
</comment>
<dbReference type="InterPro" id="IPR036388">
    <property type="entry name" value="WH-like_DNA-bd_sf"/>
</dbReference>
<feature type="domain" description="RNA polymerase sigma-70 region 2" evidence="5">
    <location>
        <begin position="30"/>
        <end position="95"/>
    </location>
</feature>
<dbReference type="EMBL" id="QLMA01000012">
    <property type="protein sequence ID" value="RAJ73712.1"/>
    <property type="molecule type" value="Genomic_DNA"/>
</dbReference>
<dbReference type="InterPro" id="IPR007627">
    <property type="entry name" value="RNA_pol_sigma70_r2"/>
</dbReference>
<dbReference type="AlphaFoldDB" id="A0A327VI08"/>
<gene>
    <name evidence="7" type="ORF">CLV59_11253</name>
</gene>
<accession>A0A327VI08</accession>
<dbReference type="SUPFAM" id="SSF88946">
    <property type="entry name" value="Sigma2 domain of RNA polymerase sigma factors"/>
    <property type="match status" value="1"/>
</dbReference>
<dbReference type="CDD" id="cd06171">
    <property type="entry name" value="Sigma70_r4"/>
    <property type="match status" value="1"/>
</dbReference>
<dbReference type="GO" id="GO:0003677">
    <property type="term" value="F:DNA binding"/>
    <property type="evidence" value="ECO:0007669"/>
    <property type="project" value="InterPro"/>
</dbReference>
<feature type="domain" description="RNA polymerase sigma factor 70 region 4 type 2" evidence="6">
    <location>
        <begin position="125"/>
        <end position="174"/>
    </location>
</feature>
<evidence type="ECO:0000256" key="4">
    <source>
        <dbReference type="ARBA" id="ARBA00023163"/>
    </source>
</evidence>
<dbReference type="InterPro" id="IPR013324">
    <property type="entry name" value="RNA_pol_sigma_r3/r4-like"/>
</dbReference>
<name>A0A327VI08_9BACT</name>
<dbReference type="NCBIfam" id="TIGR02985">
    <property type="entry name" value="Sig70_bacteroi1"/>
    <property type="match status" value="1"/>
</dbReference>
<evidence type="ECO:0000313" key="7">
    <source>
        <dbReference type="EMBL" id="RAJ73712.1"/>
    </source>
</evidence>
<organism evidence="7 8">
    <name type="scientific">Chitinophaga dinghuensis</name>
    <dbReference type="NCBI Taxonomy" id="1539050"/>
    <lineage>
        <taxon>Bacteria</taxon>
        <taxon>Pseudomonadati</taxon>
        <taxon>Bacteroidota</taxon>
        <taxon>Chitinophagia</taxon>
        <taxon>Chitinophagales</taxon>
        <taxon>Chitinophagaceae</taxon>
        <taxon>Chitinophaga</taxon>
    </lineage>
</organism>